<evidence type="ECO:0000256" key="1">
    <source>
        <dbReference type="SAM" id="MobiDB-lite"/>
    </source>
</evidence>
<proteinExistence type="predicted"/>
<feature type="region of interest" description="Disordered" evidence="1">
    <location>
        <begin position="90"/>
        <end position="132"/>
    </location>
</feature>
<dbReference type="Proteomes" id="UP000070501">
    <property type="component" value="Unassembled WGS sequence"/>
</dbReference>
<gene>
    <name evidence="2" type="ORF">Micbo1qcDRAFT_10390</name>
</gene>
<organism evidence="2 3">
    <name type="scientific">Microdochium bolleyi</name>
    <dbReference type="NCBI Taxonomy" id="196109"/>
    <lineage>
        <taxon>Eukaryota</taxon>
        <taxon>Fungi</taxon>
        <taxon>Dikarya</taxon>
        <taxon>Ascomycota</taxon>
        <taxon>Pezizomycotina</taxon>
        <taxon>Sordariomycetes</taxon>
        <taxon>Xylariomycetidae</taxon>
        <taxon>Xylariales</taxon>
        <taxon>Microdochiaceae</taxon>
        <taxon>Microdochium</taxon>
    </lineage>
</organism>
<accession>A0A136IYA0</accession>
<sequence>MGIAPRLQSKYTAAEHSALVPAPSFGYHIRTEQACSRAHLPFAPGRLHTGWTPASSQCTSASNVAPSSLCCPVATSPYPDTALIRYPEQKNTSTLSSATPRSTLCKTSHAVPSPTTDQGSLIASPLQAPINL</sequence>
<keyword evidence="3" id="KW-1185">Reference proteome</keyword>
<protein>
    <submittedName>
        <fullName evidence="2">Uncharacterized protein</fullName>
    </submittedName>
</protein>
<dbReference type="EMBL" id="KQ964254">
    <property type="protein sequence ID" value="KXJ89726.1"/>
    <property type="molecule type" value="Genomic_DNA"/>
</dbReference>
<reference evidence="3" key="1">
    <citation type="submission" date="2016-02" db="EMBL/GenBank/DDBJ databases">
        <title>Draft genome sequence of Microdochium bolleyi, a fungal endophyte of beachgrass.</title>
        <authorList>
            <consortium name="DOE Joint Genome Institute"/>
            <person name="David A.S."/>
            <person name="May G."/>
            <person name="Haridas S."/>
            <person name="Lim J."/>
            <person name="Wang M."/>
            <person name="Labutti K."/>
            <person name="Lipzen A."/>
            <person name="Barry K."/>
            <person name="Grigoriev I.V."/>
        </authorList>
    </citation>
    <scope>NUCLEOTIDE SEQUENCE [LARGE SCALE GENOMIC DNA]</scope>
    <source>
        <strain evidence="3">J235TASD1</strain>
    </source>
</reference>
<name>A0A136IYA0_9PEZI</name>
<dbReference type="AlphaFoldDB" id="A0A136IYA0"/>
<evidence type="ECO:0000313" key="3">
    <source>
        <dbReference type="Proteomes" id="UP000070501"/>
    </source>
</evidence>
<feature type="compositionally biased region" description="Polar residues" evidence="1">
    <location>
        <begin position="90"/>
        <end position="106"/>
    </location>
</feature>
<dbReference type="InParanoid" id="A0A136IYA0"/>
<evidence type="ECO:0000313" key="2">
    <source>
        <dbReference type="EMBL" id="KXJ89726.1"/>
    </source>
</evidence>